<gene>
    <name evidence="1" type="ORF">BE17_37120</name>
</gene>
<name>A0A150RDM7_SORCE</name>
<proteinExistence type="predicted"/>
<dbReference type="Proteomes" id="UP000075635">
    <property type="component" value="Unassembled WGS sequence"/>
</dbReference>
<dbReference type="EMBL" id="JEMB01002851">
    <property type="protein sequence ID" value="KYF77848.1"/>
    <property type="molecule type" value="Genomic_DNA"/>
</dbReference>
<comment type="caution">
    <text evidence="1">The sequence shown here is derived from an EMBL/GenBank/DDBJ whole genome shotgun (WGS) entry which is preliminary data.</text>
</comment>
<evidence type="ECO:0000313" key="1">
    <source>
        <dbReference type="EMBL" id="KYF77848.1"/>
    </source>
</evidence>
<reference evidence="1 2" key="1">
    <citation type="submission" date="2014-02" db="EMBL/GenBank/DDBJ databases">
        <title>The small core and large imbalanced accessory genome model reveals a collaborative survival strategy of Sorangium cellulosum strains in nature.</title>
        <authorList>
            <person name="Han K."/>
            <person name="Peng R."/>
            <person name="Blom J."/>
            <person name="Li Y.-Z."/>
        </authorList>
    </citation>
    <scope>NUCLEOTIDE SEQUENCE [LARGE SCALE GENOMIC DNA]</scope>
    <source>
        <strain evidence="1 2">So0011-07</strain>
    </source>
</reference>
<organism evidence="1 2">
    <name type="scientific">Sorangium cellulosum</name>
    <name type="common">Polyangium cellulosum</name>
    <dbReference type="NCBI Taxonomy" id="56"/>
    <lineage>
        <taxon>Bacteria</taxon>
        <taxon>Pseudomonadati</taxon>
        <taxon>Myxococcota</taxon>
        <taxon>Polyangia</taxon>
        <taxon>Polyangiales</taxon>
        <taxon>Polyangiaceae</taxon>
        <taxon>Sorangium</taxon>
    </lineage>
</organism>
<sequence>MRAHFSWYSKQHLDLLQEMEKVDMGGRSLPDESVVFFGSETFSGAWPVCGPRGGRCYLGGQERGAME</sequence>
<accession>A0A150RDM7</accession>
<dbReference type="AlphaFoldDB" id="A0A150RDM7"/>
<evidence type="ECO:0000313" key="2">
    <source>
        <dbReference type="Proteomes" id="UP000075635"/>
    </source>
</evidence>
<protein>
    <submittedName>
        <fullName evidence="1">Uncharacterized protein</fullName>
    </submittedName>
</protein>